<gene>
    <name evidence="2" type="ORF">AUEXF2481DRAFT_75490</name>
</gene>
<dbReference type="OrthoDB" id="10372614at2759"/>
<dbReference type="AlphaFoldDB" id="A0A074YRU4"/>
<dbReference type="InParanoid" id="A0A074YRU4"/>
<dbReference type="EMBL" id="KL584749">
    <property type="protein sequence ID" value="KER00401.1"/>
    <property type="molecule type" value="Genomic_DNA"/>
</dbReference>
<feature type="compositionally biased region" description="Low complexity" evidence="1">
    <location>
        <begin position="100"/>
        <end position="117"/>
    </location>
</feature>
<organism evidence="2 3">
    <name type="scientific">Aureobasidium subglaciale (strain EXF-2481)</name>
    <name type="common">Aureobasidium pullulans var. subglaciale</name>
    <dbReference type="NCBI Taxonomy" id="1043005"/>
    <lineage>
        <taxon>Eukaryota</taxon>
        <taxon>Fungi</taxon>
        <taxon>Dikarya</taxon>
        <taxon>Ascomycota</taxon>
        <taxon>Pezizomycotina</taxon>
        <taxon>Dothideomycetes</taxon>
        <taxon>Dothideomycetidae</taxon>
        <taxon>Dothideales</taxon>
        <taxon>Saccotheciaceae</taxon>
        <taxon>Aureobasidium</taxon>
    </lineage>
</organism>
<accession>A0A074YRU4</accession>
<name>A0A074YRU4_AURSE</name>
<dbReference type="HOGENOM" id="CLU_1004670_0_0_1"/>
<feature type="region of interest" description="Disordered" evidence="1">
    <location>
        <begin position="49"/>
        <end position="123"/>
    </location>
</feature>
<feature type="compositionally biased region" description="Basic and acidic residues" evidence="1">
    <location>
        <begin position="59"/>
        <end position="69"/>
    </location>
</feature>
<proteinExistence type="predicted"/>
<evidence type="ECO:0000313" key="2">
    <source>
        <dbReference type="EMBL" id="KER00401.1"/>
    </source>
</evidence>
<dbReference type="RefSeq" id="XP_013348898.1">
    <property type="nucleotide sequence ID" value="XM_013493444.1"/>
</dbReference>
<evidence type="ECO:0000256" key="1">
    <source>
        <dbReference type="SAM" id="MobiDB-lite"/>
    </source>
</evidence>
<evidence type="ECO:0000313" key="3">
    <source>
        <dbReference type="Proteomes" id="UP000030641"/>
    </source>
</evidence>
<dbReference type="Proteomes" id="UP000030641">
    <property type="component" value="Unassembled WGS sequence"/>
</dbReference>
<dbReference type="GeneID" id="25371294"/>
<protein>
    <submittedName>
        <fullName evidence="2">Uncharacterized protein</fullName>
    </submittedName>
</protein>
<keyword evidence="3" id="KW-1185">Reference proteome</keyword>
<sequence length="277" mass="31466">MYYGIENSPRCRSCEEKDRACTQSTTSRANGCTSCGFSKYACSLKEDDTDYEDITGDSSPDHVQAEEQHVQPSPDEGPSLRRPTFTSINREPSHIRTRETSVISRSRSASPRRTAPVANMQNMAPRQRVVIEILESPPLSPLSSPPSRSLMANGKQIDLTAERNQNREDILQDRGNLYKLAKEFQQLKDEYGAEIYELRESVSQLKDKHDAEFRELRESISQTGGHINQLMGGCRELTRHISQLRDHIRETDEGLRATKRHLNHCVTVAWGRLPRQA</sequence>
<reference evidence="2 3" key="1">
    <citation type="journal article" date="2014" name="BMC Genomics">
        <title>Genome sequencing of four Aureobasidium pullulans varieties: biotechnological potential, stress tolerance, and description of new species.</title>
        <authorList>
            <person name="Gostin Ar C."/>
            <person name="Ohm R.A."/>
            <person name="Kogej T."/>
            <person name="Sonjak S."/>
            <person name="Turk M."/>
            <person name="Zajc J."/>
            <person name="Zalar P."/>
            <person name="Grube M."/>
            <person name="Sun H."/>
            <person name="Han J."/>
            <person name="Sharma A."/>
            <person name="Chiniquy J."/>
            <person name="Ngan C.Y."/>
            <person name="Lipzen A."/>
            <person name="Barry K."/>
            <person name="Grigoriev I.V."/>
            <person name="Gunde-Cimerman N."/>
        </authorList>
    </citation>
    <scope>NUCLEOTIDE SEQUENCE [LARGE SCALE GENOMIC DNA]</scope>
    <source>
        <strain evidence="2 3">EXF-2481</strain>
    </source>
</reference>